<dbReference type="Gene3D" id="3.40.50.410">
    <property type="entry name" value="von Willebrand factor, type A domain"/>
    <property type="match status" value="1"/>
</dbReference>
<dbReference type="PANTHER" id="PTHR33608">
    <property type="entry name" value="BLL2464 PROTEIN"/>
    <property type="match status" value="1"/>
</dbReference>
<dbReference type="PANTHER" id="PTHR33608:SF7">
    <property type="entry name" value="DUF58 DOMAIN-CONTAINING PROTEIN"/>
    <property type="match status" value="1"/>
</dbReference>
<gene>
    <name evidence="2" type="ORF">ETSY1_12770</name>
</gene>
<dbReference type="EMBL" id="AZHW01000382">
    <property type="protein sequence ID" value="ETX00027.1"/>
    <property type="molecule type" value="Genomic_DNA"/>
</dbReference>
<protein>
    <recommendedName>
        <fullName evidence="1">DUF58 domain-containing protein</fullName>
    </recommendedName>
</protein>
<evidence type="ECO:0000313" key="2">
    <source>
        <dbReference type="EMBL" id="ETX00027.1"/>
    </source>
</evidence>
<dbReference type="Proteomes" id="UP000019141">
    <property type="component" value="Unassembled WGS sequence"/>
</dbReference>
<dbReference type="InterPro" id="IPR002881">
    <property type="entry name" value="DUF58"/>
</dbReference>
<organism evidence="2 3">
    <name type="scientific">Entotheonella factor</name>
    <dbReference type="NCBI Taxonomy" id="1429438"/>
    <lineage>
        <taxon>Bacteria</taxon>
        <taxon>Pseudomonadati</taxon>
        <taxon>Nitrospinota/Tectimicrobiota group</taxon>
        <taxon>Candidatus Tectimicrobiota</taxon>
        <taxon>Candidatus Entotheonellia</taxon>
        <taxon>Candidatus Entotheonellales</taxon>
        <taxon>Candidatus Entotheonellaceae</taxon>
        <taxon>Candidatus Entotheonella</taxon>
    </lineage>
</organism>
<accession>W4LRK7</accession>
<sequence>MAEALFDAEFMKKLETLRFLARRVFRGQTHGERNTLRRGMSLEFSDYRRYHAGDDFRYVDWNVYSRLDQLFLKVFTAEEDLTLHILLDTSQSMQMGSPAKIEYAKKVAAALGYIGLSNLDRVGAIAFADELGVPKTPQRGRQQIFPLLRYLEGLPCEGGTALNRTLQNYATQSRRSGLAIVISDLFDPGGYERGLDALAYNRFDVLLIQLVDETEIQPDLDGAVRLQDVETAQQRRLTINRRLLNLYQQKVTEYFTAIETFCTKRNIEYLRASTIVPFEDLVLQYLRRGLYLQ</sequence>
<dbReference type="SUPFAM" id="SSF53300">
    <property type="entry name" value="vWA-like"/>
    <property type="match status" value="1"/>
</dbReference>
<dbReference type="HOGENOM" id="CLU_054927_3_1_7"/>
<dbReference type="Pfam" id="PF01882">
    <property type="entry name" value="DUF58"/>
    <property type="match status" value="1"/>
</dbReference>
<feature type="domain" description="DUF58" evidence="1">
    <location>
        <begin position="46"/>
        <end position="251"/>
    </location>
</feature>
<keyword evidence="3" id="KW-1185">Reference proteome</keyword>
<evidence type="ECO:0000313" key="3">
    <source>
        <dbReference type="Proteomes" id="UP000019141"/>
    </source>
</evidence>
<dbReference type="AlphaFoldDB" id="W4LRK7"/>
<proteinExistence type="predicted"/>
<comment type="caution">
    <text evidence="2">The sequence shown here is derived from an EMBL/GenBank/DDBJ whole genome shotgun (WGS) entry which is preliminary data.</text>
</comment>
<reference evidence="2 3" key="1">
    <citation type="journal article" date="2014" name="Nature">
        <title>An environmental bacterial taxon with a large and distinct metabolic repertoire.</title>
        <authorList>
            <person name="Wilson M.C."/>
            <person name="Mori T."/>
            <person name="Ruckert C."/>
            <person name="Uria A.R."/>
            <person name="Helf M.J."/>
            <person name="Takada K."/>
            <person name="Gernert C."/>
            <person name="Steffens U.A."/>
            <person name="Heycke N."/>
            <person name="Schmitt S."/>
            <person name="Rinke C."/>
            <person name="Helfrich E.J."/>
            <person name="Brachmann A.O."/>
            <person name="Gurgui C."/>
            <person name="Wakimoto T."/>
            <person name="Kracht M."/>
            <person name="Crusemann M."/>
            <person name="Hentschel U."/>
            <person name="Abe I."/>
            <person name="Matsunaga S."/>
            <person name="Kalinowski J."/>
            <person name="Takeyama H."/>
            <person name="Piel J."/>
        </authorList>
    </citation>
    <scope>NUCLEOTIDE SEQUENCE [LARGE SCALE GENOMIC DNA]</scope>
    <source>
        <strain evidence="3">TSY1</strain>
    </source>
</reference>
<dbReference type="InterPro" id="IPR036465">
    <property type="entry name" value="vWFA_dom_sf"/>
</dbReference>
<evidence type="ECO:0000259" key="1">
    <source>
        <dbReference type="Pfam" id="PF01882"/>
    </source>
</evidence>
<name>W4LRK7_ENTF1</name>